<dbReference type="PANTHER" id="PTHR43549:SF2">
    <property type="entry name" value="MULTIDRUG RESISTANCE PROTEIN NORM-RELATED"/>
    <property type="match status" value="1"/>
</dbReference>
<feature type="transmembrane region" description="Helical" evidence="7">
    <location>
        <begin position="20"/>
        <end position="44"/>
    </location>
</feature>
<gene>
    <name evidence="8" type="ORF">H8K33_16555</name>
</gene>
<evidence type="ECO:0000313" key="8">
    <source>
        <dbReference type="EMBL" id="MBC3833121.1"/>
    </source>
</evidence>
<keyword evidence="5 7" id="KW-1133">Transmembrane helix</keyword>
<keyword evidence="3" id="KW-1003">Cell membrane</keyword>
<reference evidence="8 9" key="1">
    <citation type="submission" date="2020-08" db="EMBL/GenBank/DDBJ databases">
        <title>Novel species isolated from subtropical streams in China.</title>
        <authorList>
            <person name="Lu H."/>
        </authorList>
    </citation>
    <scope>NUCLEOTIDE SEQUENCE [LARGE SCALE GENOMIC DNA]</scope>
    <source>
        <strain evidence="8 9">KCTC 52442</strain>
    </source>
</reference>
<feature type="transmembrane region" description="Helical" evidence="7">
    <location>
        <begin position="140"/>
        <end position="164"/>
    </location>
</feature>
<evidence type="ECO:0000256" key="5">
    <source>
        <dbReference type="ARBA" id="ARBA00022989"/>
    </source>
</evidence>
<comment type="caution">
    <text evidence="8">The sequence shown here is derived from an EMBL/GenBank/DDBJ whole genome shotgun (WGS) entry which is preliminary data.</text>
</comment>
<evidence type="ECO:0000256" key="7">
    <source>
        <dbReference type="SAM" id="Phobius"/>
    </source>
</evidence>
<dbReference type="RefSeq" id="WP_186892172.1">
    <property type="nucleotide sequence ID" value="NZ_JACOFU010000008.1"/>
</dbReference>
<feature type="transmembrane region" description="Helical" evidence="7">
    <location>
        <begin position="323"/>
        <end position="343"/>
    </location>
</feature>
<dbReference type="Proteomes" id="UP000643610">
    <property type="component" value="Unassembled WGS sequence"/>
</dbReference>
<evidence type="ECO:0000313" key="9">
    <source>
        <dbReference type="Proteomes" id="UP000643610"/>
    </source>
</evidence>
<evidence type="ECO:0000256" key="4">
    <source>
        <dbReference type="ARBA" id="ARBA00022692"/>
    </source>
</evidence>
<feature type="transmembrane region" description="Helical" evidence="7">
    <location>
        <begin position="355"/>
        <end position="380"/>
    </location>
</feature>
<feature type="transmembrane region" description="Helical" evidence="7">
    <location>
        <begin position="418"/>
        <end position="441"/>
    </location>
</feature>
<proteinExistence type="predicted"/>
<feature type="transmembrane region" description="Helical" evidence="7">
    <location>
        <begin position="97"/>
        <end position="120"/>
    </location>
</feature>
<dbReference type="NCBIfam" id="TIGR00797">
    <property type="entry name" value="matE"/>
    <property type="match status" value="1"/>
</dbReference>
<protein>
    <submittedName>
        <fullName evidence="8">MATE family efflux transporter</fullName>
    </submittedName>
</protein>
<sequence>MTSTPTIHGKFVHGSTMRHVINMTATGSIGLIAVFLVDVLNLLYISQLGKPELAAAIGYASTLLFFHTSIAIGLSIATAATVSRAIGSGDSQLARQFAATSLILIAGISILLTIITYPLLDSLLSILGAQAETARLAKRFCQLVLPSIPLISIGMGLSALLRALGDGKGAMYVTLGAAIATAILDPLFIFSLNLGLDGAAYANVLARVVLVSIGAYSIFASHRFYSKPEPEVFRRGAKAFATIGIPAILTNVATPVGNAAVTSVLAKYGDQAVAGWAVVSRLIPMAFAGLFALSGAVGPILGQNLGAKRFDRLRSTMLDSLKLTLIYVLVVWFLLAVFSHMIARAFDAQGAAADVIVFFCIFVAGSFLFNGSLFVANAAFNNLGYPLYSTMLNWGRSTIGVIPFVWFGGMWFGARGVIAGYGLGVVLFGIAGVVLCFRVLAKLEQTNQHE</sequence>
<evidence type="ECO:0000256" key="1">
    <source>
        <dbReference type="ARBA" id="ARBA00004429"/>
    </source>
</evidence>
<keyword evidence="9" id="KW-1185">Reference proteome</keyword>
<dbReference type="InterPro" id="IPR002528">
    <property type="entry name" value="MATE_fam"/>
</dbReference>
<dbReference type="Pfam" id="PF01554">
    <property type="entry name" value="MatE"/>
    <property type="match status" value="2"/>
</dbReference>
<feature type="transmembrane region" description="Helical" evidence="7">
    <location>
        <begin position="170"/>
        <end position="192"/>
    </location>
</feature>
<keyword evidence="2" id="KW-0813">Transport</keyword>
<evidence type="ECO:0000256" key="2">
    <source>
        <dbReference type="ARBA" id="ARBA00022448"/>
    </source>
</evidence>
<dbReference type="PANTHER" id="PTHR43549">
    <property type="entry name" value="MULTIDRUG RESISTANCE PROTEIN YPNP-RELATED"/>
    <property type="match status" value="1"/>
</dbReference>
<name>A0ABR6XUJ9_9BURK</name>
<dbReference type="EMBL" id="JACOFU010000008">
    <property type="protein sequence ID" value="MBC3833121.1"/>
    <property type="molecule type" value="Genomic_DNA"/>
</dbReference>
<keyword evidence="4 7" id="KW-0812">Transmembrane</keyword>
<evidence type="ECO:0000256" key="3">
    <source>
        <dbReference type="ARBA" id="ARBA00022475"/>
    </source>
</evidence>
<dbReference type="InterPro" id="IPR052031">
    <property type="entry name" value="Membrane_Transporter-Flippase"/>
</dbReference>
<accession>A0ABR6XUJ9</accession>
<dbReference type="InterPro" id="IPR048279">
    <property type="entry name" value="MdtK-like"/>
</dbReference>
<organism evidence="8 9">
    <name type="scientific">Undibacterium amnicola</name>
    <dbReference type="NCBI Taxonomy" id="1834038"/>
    <lineage>
        <taxon>Bacteria</taxon>
        <taxon>Pseudomonadati</taxon>
        <taxon>Pseudomonadota</taxon>
        <taxon>Betaproteobacteria</taxon>
        <taxon>Burkholderiales</taxon>
        <taxon>Oxalobacteraceae</taxon>
        <taxon>Undibacterium</taxon>
    </lineage>
</organism>
<comment type="subcellular location">
    <subcellularLocation>
        <location evidence="1">Cell inner membrane</location>
        <topology evidence="1">Multi-pass membrane protein</topology>
    </subcellularLocation>
</comment>
<feature type="transmembrane region" description="Helical" evidence="7">
    <location>
        <begin position="56"/>
        <end position="77"/>
    </location>
</feature>
<keyword evidence="6 7" id="KW-0472">Membrane</keyword>
<dbReference type="PIRSF" id="PIRSF006603">
    <property type="entry name" value="DinF"/>
    <property type="match status" value="1"/>
</dbReference>
<feature type="transmembrane region" description="Helical" evidence="7">
    <location>
        <begin position="204"/>
        <end position="225"/>
    </location>
</feature>
<feature type="transmembrane region" description="Helical" evidence="7">
    <location>
        <begin position="392"/>
        <end position="412"/>
    </location>
</feature>
<evidence type="ECO:0000256" key="6">
    <source>
        <dbReference type="ARBA" id="ARBA00023136"/>
    </source>
</evidence>
<feature type="transmembrane region" description="Helical" evidence="7">
    <location>
        <begin position="282"/>
        <end position="302"/>
    </location>
</feature>